<dbReference type="Pfam" id="PF02690">
    <property type="entry name" value="Na_Pi_cotrans"/>
    <property type="match status" value="2"/>
</dbReference>
<dbReference type="InterPro" id="IPR003841">
    <property type="entry name" value="Na/Pi_transpt"/>
</dbReference>
<feature type="transmembrane region" description="Helical" evidence="6">
    <location>
        <begin position="227"/>
        <end position="260"/>
    </location>
</feature>
<evidence type="ECO:0000256" key="6">
    <source>
        <dbReference type="SAM" id="Phobius"/>
    </source>
</evidence>
<feature type="transmembrane region" description="Helical" evidence="6">
    <location>
        <begin position="350"/>
        <end position="370"/>
    </location>
</feature>
<keyword evidence="4 6" id="KW-1133">Transmembrane helix</keyword>
<dbReference type="eggNOG" id="COG1283">
    <property type="taxonomic scope" value="Bacteria"/>
</dbReference>
<dbReference type="PANTHER" id="PTHR10010:SF46">
    <property type="entry name" value="SODIUM-DEPENDENT PHOSPHATE TRANSPORT PROTEIN 2B"/>
    <property type="match status" value="1"/>
</dbReference>
<feature type="transmembrane region" description="Helical" evidence="6">
    <location>
        <begin position="58"/>
        <end position="76"/>
    </location>
</feature>
<dbReference type="InterPro" id="IPR004633">
    <property type="entry name" value="NaPi_cotrn-rel/YqeW-like"/>
</dbReference>
<proteinExistence type="predicted"/>
<dbReference type="STRING" id="672.VV93_v1c31100"/>
<dbReference type="PANTHER" id="PTHR10010">
    <property type="entry name" value="SOLUTE CARRIER FAMILY 34 SODIUM PHOSPHATE , MEMBER 2-RELATED"/>
    <property type="match status" value="1"/>
</dbReference>
<dbReference type="InterPro" id="IPR038078">
    <property type="entry name" value="PhoU-like_sf"/>
</dbReference>
<keyword evidence="3 6" id="KW-0812">Transmembrane</keyword>
<evidence type="ECO:0000313" key="7">
    <source>
        <dbReference type="EMBL" id="BAC96123.1"/>
    </source>
</evidence>
<evidence type="ECO:0000256" key="3">
    <source>
        <dbReference type="ARBA" id="ARBA00022692"/>
    </source>
</evidence>
<reference evidence="7 8" key="1">
    <citation type="journal article" date="2003" name="Genome Res.">
        <title>Comparative genome analysis of Vibrio vulnificus, a marine pathogen.</title>
        <authorList>
            <person name="Chen C.Y."/>
            <person name="Wu K.M."/>
            <person name="Chang Y.C."/>
            <person name="Chang C.H."/>
            <person name="Tsai H.C."/>
            <person name="Liao T.L."/>
            <person name="Liu Y.M."/>
            <person name="Chen H.J."/>
            <person name="Shen A.B."/>
            <person name="Li J.C."/>
            <person name="Su T.L."/>
            <person name="Shao C.P."/>
            <person name="Lee C.T."/>
            <person name="Hor L.I."/>
            <person name="Tsai S.F."/>
        </authorList>
    </citation>
    <scope>NUCLEOTIDE SEQUENCE [LARGE SCALE GENOMIC DNA]</scope>
    <source>
        <strain evidence="7 8">YJ016</strain>
    </source>
</reference>
<evidence type="ECO:0000256" key="5">
    <source>
        <dbReference type="ARBA" id="ARBA00023136"/>
    </source>
</evidence>
<comment type="subcellular location">
    <subcellularLocation>
        <location evidence="1">Cell membrane</location>
        <topology evidence="1">Multi-pass membrane protein</topology>
    </subcellularLocation>
</comment>
<dbReference type="KEGG" id="vvy:VVA0097"/>
<feature type="transmembrane region" description="Helical" evidence="6">
    <location>
        <begin position="266"/>
        <end position="285"/>
    </location>
</feature>
<dbReference type="EMBL" id="BA000038">
    <property type="protein sequence ID" value="BAC96123.1"/>
    <property type="molecule type" value="Genomic_DNA"/>
</dbReference>
<evidence type="ECO:0000256" key="1">
    <source>
        <dbReference type="ARBA" id="ARBA00004651"/>
    </source>
</evidence>
<organism evidence="7 8">
    <name type="scientific">Vibrio vulnificus (strain YJ016)</name>
    <dbReference type="NCBI Taxonomy" id="196600"/>
    <lineage>
        <taxon>Bacteria</taxon>
        <taxon>Pseudomonadati</taxon>
        <taxon>Pseudomonadota</taxon>
        <taxon>Gammaproteobacteria</taxon>
        <taxon>Vibrionales</taxon>
        <taxon>Vibrionaceae</taxon>
        <taxon>Vibrio</taxon>
    </lineage>
</organism>
<feature type="transmembrane region" description="Helical" evidence="6">
    <location>
        <begin position="123"/>
        <end position="145"/>
    </location>
</feature>
<dbReference type="NCBIfam" id="NF037997">
    <property type="entry name" value="Na_Pi_symport"/>
    <property type="match status" value="1"/>
</dbReference>
<feature type="transmembrane region" description="Helical" evidence="6">
    <location>
        <begin position="97"/>
        <end position="117"/>
    </location>
</feature>
<dbReference type="Proteomes" id="UP000002675">
    <property type="component" value="Chromosome II"/>
</dbReference>
<dbReference type="GO" id="GO:0044341">
    <property type="term" value="P:sodium-dependent phosphate transport"/>
    <property type="evidence" value="ECO:0007669"/>
    <property type="project" value="InterPro"/>
</dbReference>
<accession>Q7MG72</accession>
<keyword evidence="2" id="KW-1003">Cell membrane</keyword>
<dbReference type="Gene3D" id="1.20.58.220">
    <property type="entry name" value="Phosphate transport system protein phou homolog 2, domain 2"/>
    <property type="match status" value="1"/>
</dbReference>
<feature type="transmembrane region" description="Helical" evidence="6">
    <location>
        <begin position="157"/>
        <end position="178"/>
    </location>
</feature>
<dbReference type="AlphaFoldDB" id="Q7MG72"/>
<evidence type="ECO:0000256" key="2">
    <source>
        <dbReference type="ARBA" id="ARBA00022475"/>
    </source>
</evidence>
<protein>
    <recommendedName>
        <fullName evidence="9">NAD+ kinase</fullName>
    </recommendedName>
</protein>
<sequence length="622" mass="68090">MPHKICLFLLVTIKTIRVVAMMSLSRMFAFPRSALFVLALFPSFPLLAASGAQQIDYLPMTIGLLGGLAIFLYGMEKMSDALKRAAGNKMKQWLAKLTTNRVAGVLTGTGITAIIQSSSVTTVLLVGFISAGLMSLPQAVGVIMGANIGTTVTAQIIAFKVTKAALVMVAIGFMMFFTSKKETTQHYGNMLFGLGLIFLGMNLMSEAMAPLRSYQPFIDLMAHMDNLLLAILIAAAFTALVQSSSATTGIVIVLAGQGFIPLETGIALAMGANIGTCVTAVLASIGKPREAVQAAAIHIIFNLSGVMIWLPMISLLGQFAVFLSPLHPELSGVERMAAELPRQIANANTLFNVLNTLIMLPFASVFVWLVRKLLPHTSTEKSEATIQTKYINDAFLPTPDIALDQAQLELGRVGRRVCNMLNMLPPLAPECKDANESSLVRESLNQIELIEEEVDQLHSTILSYLGRLRREPLSDAQSARQIKLISITDQLESIADLVVNSLLPLAYKALNDDIVVSPQMRTTLDTVQDKVNRTLLDCVNAIRRDDPATAQLVLNAKRELNSLIDAVLAHQAQRLSEEQPNRLRIFRYEMEWVETLKRIYTLTKRISKLQLRQRDISTPTQG</sequence>
<evidence type="ECO:0008006" key="9">
    <source>
        <dbReference type="Google" id="ProtNLM"/>
    </source>
</evidence>
<dbReference type="HOGENOM" id="CLU_025623_0_1_6"/>
<keyword evidence="5 6" id="KW-0472">Membrane</keyword>
<gene>
    <name evidence="7" type="ordered locus">VVA0097</name>
</gene>
<dbReference type="GO" id="GO:0005886">
    <property type="term" value="C:plasma membrane"/>
    <property type="evidence" value="ECO:0007669"/>
    <property type="project" value="UniProtKB-SubCell"/>
</dbReference>
<evidence type="ECO:0000256" key="4">
    <source>
        <dbReference type="ARBA" id="ARBA00022989"/>
    </source>
</evidence>
<feature type="transmembrane region" description="Helical" evidence="6">
    <location>
        <begin position="297"/>
        <end position="323"/>
    </location>
</feature>
<feature type="transmembrane region" description="Helical" evidence="6">
    <location>
        <begin position="190"/>
        <end position="207"/>
    </location>
</feature>
<dbReference type="GO" id="GO:0005436">
    <property type="term" value="F:sodium:phosphate symporter activity"/>
    <property type="evidence" value="ECO:0007669"/>
    <property type="project" value="InterPro"/>
</dbReference>
<evidence type="ECO:0000313" key="8">
    <source>
        <dbReference type="Proteomes" id="UP000002675"/>
    </source>
</evidence>
<name>Q7MG72_VIBVY</name>
<dbReference type="NCBIfam" id="TIGR00704">
    <property type="entry name" value="NaPi_cotrn_rel"/>
    <property type="match status" value="1"/>
</dbReference>
<dbReference type="SUPFAM" id="SSF109755">
    <property type="entry name" value="PhoU-like"/>
    <property type="match status" value="1"/>
</dbReference>